<organism evidence="6 7">
    <name type="scientific">Vibrio scophthalmi LMG 19158</name>
    <dbReference type="NCBI Taxonomy" id="870967"/>
    <lineage>
        <taxon>Bacteria</taxon>
        <taxon>Pseudomonadati</taxon>
        <taxon>Pseudomonadota</taxon>
        <taxon>Gammaproteobacteria</taxon>
        <taxon>Vibrionales</taxon>
        <taxon>Vibrionaceae</taxon>
        <taxon>Vibrio</taxon>
    </lineage>
</organism>
<protein>
    <submittedName>
        <fullName evidence="6">Outer membrane protein</fullName>
    </submittedName>
</protein>
<dbReference type="Proteomes" id="UP000004349">
    <property type="component" value="Unassembled WGS sequence"/>
</dbReference>
<dbReference type="PANTHER" id="PTHR34501">
    <property type="entry name" value="PROTEIN YDDL-RELATED"/>
    <property type="match status" value="1"/>
</dbReference>
<evidence type="ECO:0000313" key="6">
    <source>
        <dbReference type="EMBL" id="EGU40017.1"/>
    </source>
</evidence>
<evidence type="ECO:0000256" key="4">
    <source>
        <dbReference type="SAM" id="SignalP"/>
    </source>
</evidence>
<feature type="signal peptide" evidence="4">
    <location>
        <begin position="1"/>
        <end position="25"/>
    </location>
</feature>
<feature type="domain" description="Porin" evidence="5">
    <location>
        <begin position="12"/>
        <end position="344"/>
    </location>
</feature>
<reference evidence="6 7" key="1">
    <citation type="journal article" date="2012" name="Int. J. Syst. Evol. Microbiol.">
        <title>Vibrio caribbeanicus sp. nov., isolated from the marine sponge Scleritoderma cyanea.</title>
        <authorList>
            <person name="Hoffmann M."/>
            <person name="Monday S.R."/>
            <person name="Allard M.W."/>
            <person name="Strain E.A."/>
            <person name="Whittaker P."/>
            <person name="Naum M."/>
            <person name="McCarthy P.J."/>
            <person name="Lopez J.V."/>
            <person name="Fischer M."/>
            <person name="Brown E.W."/>
        </authorList>
    </citation>
    <scope>NUCLEOTIDE SEQUENCE [LARGE SCALE GENOMIC DNA]</scope>
    <source>
        <strain evidence="6 7">LMG 19158</strain>
    </source>
</reference>
<dbReference type="AlphaFoldDB" id="F9RKA6"/>
<comment type="caution">
    <text evidence="6">The sequence shown here is derived from an EMBL/GenBank/DDBJ whole genome shotgun (WGS) entry which is preliminary data.</text>
</comment>
<evidence type="ECO:0000256" key="3">
    <source>
        <dbReference type="ARBA" id="ARBA00023136"/>
    </source>
</evidence>
<dbReference type="CDD" id="cd00342">
    <property type="entry name" value="gram_neg_porins"/>
    <property type="match status" value="1"/>
</dbReference>
<dbReference type="PANTHER" id="PTHR34501:SF2">
    <property type="entry name" value="OUTER MEMBRANE PORIN F-RELATED"/>
    <property type="match status" value="1"/>
</dbReference>
<comment type="subcellular location">
    <subcellularLocation>
        <location evidence="1">Cell outer membrane</location>
        <topology evidence="1">Multi-pass membrane protein</topology>
    </subcellularLocation>
</comment>
<dbReference type="EMBL" id="AFWE01000058">
    <property type="protein sequence ID" value="EGU40017.1"/>
    <property type="molecule type" value="Genomic_DNA"/>
</dbReference>
<dbReference type="eggNOG" id="COG3203">
    <property type="taxonomic scope" value="Bacteria"/>
</dbReference>
<dbReference type="GO" id="GO:0009279">
    <property type="term" value="C:cell outer membrane"/>
    <property type="evidence" value="ECO:0007669"/>
    <property type="project" value="UniProtKB-SubCell"/>
</dbReference>
<gene>
    <name evidence="6" type="ORF">VIS19158_23145</name>
</gene>
<dbReference type="Pfam" id="PF13609">
    <property type="entry name" value="Porin_4"/>
    <property type="match status" value="1"/>
</dbReference>
<proteinExistence type="predicted"/>
<dbReference type="RefSeq" id="WP_005593563.1">
    <property type="nucleotide sequence ID" value="NZ_AFWE01000058.1"/>
</dbReference>
<dbReference type="InterPro" id="IPR033900">
    <property type="entry name" value="Gram_neg_porin_domain"/>
</dbReference>
<evidence type="ECO:0000259" key="5">
    <source>
        <dbReference type="Pfam" id="PF13609"/>
    </source>
</evidence>
<evidence type="ECO:0000313" key="7">
    <source>
        <dbReference type="Proteomes" id="UP000004349"/>
    </source>
</evidence>
<evidence type="ECO:0000256" key="2">
    <source>
        <dbReference type="ARBA" id="ARBA00022729"/>
    </source>
</evidence>
<name>F9RKA6_9VIBR</name>
<dbReference type="Gene3D" id="2.40.160.10">
    <property type="entry name" value="Porin"/>
    <property type="match status" value="1"/>
</dbReference>
<dbReference type="GO" id="GO:0015288">
    <property type="term" value="F:porin activity"/>
    <property type="evidence" value="ECO:0007669"/>
    <property type="project" value="InterPro"/>
</dbReference>
<sequence>MDKFFKRTLVCAAVATAAMAGSANAAIELNGQAVQFYGQAAGSLQLNNPEEKDNNTVVEIESRLGVRGTVEFDNFAPNFIYQMETGNAWNRGGNNDGLGSFGGRDTYFGFDFEGVGSLKFGRQLVAAYNYVDWPHTNPGLGNVFDWHNTIDASFQDRANDNIRFDSATWGGWNFQATLSGMDATNDAMVYSVATSFTREMFSVHAGYYGQGEYDKSVAATEASQKYNKVTGKWDTVAATAASTEKAGDVSYGIVGGSLFLGDITLTAAYKAMKNDLTNNDQDAYSATAQYVIDGQWVLKAGYAATNESKLAKEDDSSTAITARLGYLLPSTYLYMDVRNYDMKGDDKSGDTTNVLLGAEYYF</sequence>
<dbReference type="InterPro" id="IPR050298">
    <property type="entry name" value="Gram-neg_bact_OMP"/>
</dbReference>
<keyword evidence="3" id="KW-0472">Membrane</keyword>
<keyword evidence="2 4" id="KW-0732">Signal</keyword>
<feature type="chain" id="PRO_5003393393" evidence="4">
    <location>
        <begin position="26"/>
        <end position="362"/>
    </location>
</feature>
<dbReference type="InterPro" id="IPR023614">
    <property type="entry name" value="Porin_dom_sf"/>
</dbReference>
<evidence type="ECO:0000256" key="1">
    <source>
        <dbReference type="ARBA" id="ARBA00004571"/>
    </source>
</evidence>
<accession>F9RKA6</accession>
<dbReference type="SUPFAM" id="SSF56935">
    <property type="entry name" value="Porins"/>
    <property type="match status" value="1"/>
</dbReference>